<dbReference type="VEuPathDB" id="FungiDB:PSTT_07997"/>
<feature type="region of interest" description="Disordered" evidence="1">
    <location>
        <begin position="177"/>
        <end position="211"/>
    </location>
</feature>
<keyword evidence="4" id="KW-1185">Reference proteome</keyword>
<keyword evidence="2" id="KW-1133">Transmembrane helix</keyword>
<accession>A0A2S4VE34</accession>
<evidence type="ECO:0000313" key="3">
    <source>
        <dbReference type="EMBL" id="POW07816.1"/>
    </source>
</evidence>
<dbReference type="EMBL" id="PKSL01000071">
    <property type="protein sequence ID" value="POW07816.1"/>
    <property type="molecule type" value="Genomic_DNA"/>
</dbReference>
<feature type="transmembrane region" description="Helical" evidence="2">
    <location>
        <begin position="109"/>
        <end position="130"/>
    </location>
</feature>
<feature type="transmembrane region" description="Helical" evidence="2">
    <location>
        <begin position="58"/>
        <end position="81"/>
    </location>
</feature>
<evidence type="ECO:0000256" key="1">
    <source>
        <dbReference type="SAM" id="MobiDB-lite"/>
    </source>
</evidence>
<organism evidence="3 4">
    <name type="scientific">Puccinia striiformis</name>
    <dbReference type="NCBI Taxonomy" id="27350"/>
    <lineage>
        <taxon>Eukaryota</taxon>
        <taxon>Fungi</taxon>
        <taxon>Dikarya</taxon>
        <taxon>Basidiomycota</taxon>
        <taxon>Pucciniomycotina</taxon>
        <taxon>Pucciniomycetes</taxon>
        <taxon>Pucciniales</taxon>
        <taxon>Pucciniaceae</taxon>
        <taxon>Puccinia</taxon>
    </lineage>
</organism>
<keyword evidence="2" id="KW-0812">Transmembrane</keyword>
<name>A0A2S4VE34_9BASI</name>
<evidence type="ECO:0000256" key="2">
    <source>
        <dbReference type="SAM" id="Phobius"/>
    </source>
</evidence>
<comment type="caution">
    <text evidence="3">The sequence shown here is derived from an EMBL/GenBank/DDBJ whole genome shotgun (WGS) entry which is preliminary data.</text>
</comment>
<evidence type="ECO:0000313" key="4">
    <source>
        <dbReference type="Proteomes" id="UP000239156"/>
    </source>
</evidence>
<protein>
    <submittedName>
        <fullName evidence="3">Uncharacterized protein</fullName>
    </submittedName>
</protein>
<dbReference type="AlphaFoldDB" id="A0A2S4VE34"/>
<feature type="transmembrane region" description="Helical" evidence="2">
    <location>
        <begin position="23"/>
        <end position="46"/>
    </location>
</feature>
<dbReference type="Proteomes" id="UP000239156">
    <property type="component" value="Unassembled WGS sequence"/>
</dbReference>
<keyword evidence="2" id="KW-0472">Membrane</keyword>
<reference evidence="3" key="1">
    <citation type="submission" date="2017-12" db="EMBL/GenBank/DDBJ databases">
        <title>Gene loss provides genomic basis for host adaptation in cereal stripe rust fungi.</title>
        <authorList>
            <person name="Xia C."/>
        </authorList>
    </citation>
    <scope>NUCLEOTIDE SEQUENCE [LARGE SCALE GENOMIC DNA]</scope>
    <source>
        <strain evidence="3">93-210</strain>
    </source>
</reference>
<sequence length="211" mass="22658">MVLLHRGYPPFGVKVIDSCFERLMSAIVVAPMIAVLAMIIGCSILDDAGETDYQPLFIAARMGALGGPIAALFCVLISAALSQDQALEESIEPIEVIQLRRKLEGVRTCWGFITPYMIGMGGGPIGSGILRATNLAQTISPRSAVKATAIGGLFATPIYYLVTYLLLIVLRPCTSDDSSEDNEAEKPQLDLCLQPESLPKEQLGSKPYTPL</sequence>
<proteinExistence type="predicted"/>
<feature type="transmembrane region" description="Helical" evidence="2">
    <location>
        <begin position="150"/>
        <end position="170"/>
    </location>
</feature>
<gene>
    <name evidence="3" type="ORF">PSTT_07997</name>
</gene>
<dbReference type="VEuPathDB" id="FungiDB:PSHT_08383"/>